<dbReference type="SUPFAM" id="SSF81296">
    <property type="entry name" value="E set domains"/>
    <property type="match status" value="1"/>
</dbReference>
<dbReference type="Proteomes" id="UP000199595">
    <property type="component" value="Unassembled WGS sequence"/>
</dbReference>
<feature type="domain" description="Type 9 secretion system plug protein N-terminal" evidence="2">
    <location>
        <begin position="29"/>
        <end position="150"/>
    </location>
</feature>
<dbReference type="STRING" id="762486.SAMN05444411_101581"/>
<dbReference type="InterPro" id="IPR013783">
    <property type="entry name" value="Ig-like_fold"/>
</dbReference>
<name>A0A1H2SY73_9FLAO</name>
<gene>
    <name evidence="3" type="ORF">SAMN05444411_101581</name>
</gene>
<organism evidence="3 4">
    <name type="scientific">Lutibacter oricola</name>
    <dbReference type="NCBI Taxonomy" id="762486"/>
    <lineage>
        <taxon>Bacteria</taxon>
        <taxon>Pseudomonadati</taxon>
        <taxon>Bacteroidota</taxon>
        <taxon>Flavobacteriia</taxon>
        <taxon>Flavobacteriales</taxon>
        <taxon>Flavobacteriaceae</taxon>
        <taxon>Lutibacter</taxon>
    </lineage>
</organism>
<dbReference type="InterPro" id="IPR014756">
    <property type="entry name" value="Ig_E-set"/>
</dbReference>
<dbReference type="RefSeq" id="WP_175454732.1">
    <property type="nucleotide sequence ID" value="NZ_FNNJ01000001.1"/>
</dbReference>
<dbReference type="Pfam" id="PF17116">
    <property type="entry name" value="T9SS_plug_1st"/>
    <property type="match status" value="1"/>
</dbReference>
<keyword evidence="4" id="KW-1185">Reference proteome</keyword>
<feature type="signal peptide" evidence="1">
    <location>
        <begin position="1"/>
        <end position="19"/>
    </location>
</feature>
<dbReference type="AlphaFoldDB" id="A0A1H2SY73"/>
<dbReference type="EMBL" id="FNNJ01000001">
    <property type="protein sequence ID" value="SDW36633.1"/>
    <property type="molecule type" value="Genomic_DNA"/>
</dbReference>
<evidence type="ECO:0000313" key="3">
    <source>
        <dbReference type="EMBL" id="SDW36633.1"/>
    </source>
</evidence>
<accession>A0A1H2SY73</accession>
<keyword evidence="1" id="KW-0732">Signal</keyword>
<evidence type="ECO:0000256" key="1">
    <source>
        <dbReference type="SAM" id="SignalP"/>
    </source>
</evidence>
<proteinExistence type="predicted"/>
<evidence type="ECO:0000313" key="4">
    <source>
        <dbReference type="Proteomes" id="UP000199595"/>
    </source>
</evidence>
<protein>
    <recommendedName>
        <fullName evidence="2">Type 9 secretion system plug protein N-terminal domain-containing protein</fullName>
    </recommendedName>
</protein>
<sequence>MKYFNFLFICLFVSQISNAQSKFAEPEYIKTIILKPSGANLYAPYVRLGQTITLSFDDLNADEYDYSYRIEHCTIDWKPSDLIDSEFISGYAEDRIRNFTNSFNTLLPYTHYSVSIPNEDTRIKISGNYIISVLDEDNQVVFKRKFIVYENKVTVGVAIFKSRDLKHYNTKQAVEFSINHPDFRINNPREEIIPIVLQNDNWQTAITNLKPQFYRGNQLLYKYNKETSFWAGNEFLYFDSKSIRNSSLNIARVEQGKNLYHSYLFTNEERNGQPYTLREDINGNFVIRSIDGQDSTIDADYSWVHFSLECLEDLSGKDIYVHGNFNNWQLKDSNKLIYNNKLGLYQANILLKQGFYNYQFITKNKEGVLSNYDIDGSHYLTENNYTVLVYYKKFGSRYTEVIGIGYGNSRNINN</sequence>
<reference evidence="4" key="1">
    <citation type="submission" date="2016-10" db="EMBL/GenBank/DDBJ databases">
        <authorList>
            <person name="Varghese N."/>
            <person name="Submissions S."/>
        </authorList>
    </citation>
    <scope>NUCLEOTIDE SEQUENCE [LARGE SCALE GENOMIC DNA]</scope>
    <source>
        <strain evidence="4">DSM 24956</strain>
    </source>
</reference>
<dbReference type="InterPro" id="IPR031345">
    <property type="entry name" value="T9SS_Plug_N"/>
</dbReference>
<evidence type="ECO:0000259" key="2">
    <source>
        <dbReference type="Pfam" id="PF17116"/>
    </source>
</evidence>
<dbReference type="Gene3D" id="2.60.40.10">
    <property type="entry name" value="Immunoglobulins"/>
    <property type="match status" value="1"/>
</dbReference>
<feature type="chain" id="PRO_5011615831" description="Type 9 secretion system plug protein N-terminal domain-containing protein" evidence="1">
    <location>
        <begin position="20"/>
        <end position="414"/>
    </location>
</feature>